<sequence>MTTTQERIGKMIVALKQERDELRVRLHLGKENFKDDWDVLEGKLTQLSDDYKPLREAVDETTEDVWDSFKLVGSEISDGFKRIRKSL</sequence>
<keyword evidence="2" id="KW-1185">Reference proteome</keyword>
<evidence type="ECO:0000313" key="1">
    <source>
        <dbReference type="EMBL" id="TWU57101.1"/>
    </source>
</evidence>
<dbReference type="RefSeq" id="WP_146532059.1">
    <property type="nucleotide sequence ID" value="NZ_SJPX01000001.1"/>
</dbReference>
<reference evidence="1 2" key="1">
    <citation type="submission" date="2019-02" db="EMBL/GenBank/DDBJ databases">
        <title>Deep-cultivation of Planctomycetes and their phenomic and genomic characterization uncovers novel biology.</title>
        <authorList>
            <person name="Wiegand S."/>
            <person name="Jogler M."/>
            <person name="Boedeker C."/>
            <person name="Pinto D."/>
            <person name="Vollmers J."/>
            <person name="Rivas-Marin E."/>
            <person name="Kohn T."/>
            <person name="Peeters S.H."/>
            <person name="Heuer A."/>
            <person name="Rast P."/>
            <person name="Oberbeckmann S."/>
            <person name="Bunk B."/>
            <person name="Jeske O."/>
            <person name="Meyerdierks A."/>
            <person name="Storesund J.E."/>
            <person name="Kallscheuer N."/>
            <person name="Luecker S."/>
            <person name="Lage O.M."/>
            <person name="Pohl T."/>
            <person name="Merkel B.J."/>
            <person name="Hornburger P."/>
            <person name="Mueller R.-W."/>
            <person name="Bruemmer F."/>
            <person name="Labrenz M."/>
            <person name="Spormann A.M."/>
            <person name="Op Den Camp H."/>
            <person name="Overmann J."/>
            <person name="Amann R."/>
            <person name="Jetten M.S.M."/>
            <person name="Mascher T."/>
            <person name="Medema M.H."/>
            <person name="Devos D.P."/>
            <person name="Kaster A.-K."/>
            <person name="Ovreas L."/>
            <person name="Rohde M."/>
            <person name="Galperin M.Y."/>
            <person name="Jogler C."/>
        </authorList>
    </citation>
    <scope>NUCLEOTIDE SEQUENCE [LARGE SCALE GENOMIC DNA]</scope>
    <source>
        <strain evidence="1 2">Poly59</strain>
    </source>
</reference>
<evidence type="ECO:0000313" key="2">
    <source>
        <dbReference type="Proteomes" id="UP000317977"/>
    </source>
</evidence>
<comment type="caution">
    <text evidence="1">The sequence shown here is derived from an EMBL/GenBank/DDBJ whole genome shotgun (WGS) entry which is preliminary data.</text>
</comment>
<gene>
    <name evidence="1" type="ORF">Poly59_00060</name>
</gene>
<protein>
    <submittedName>
        <fullName evidence="1">Uncharacterized protein</fullName>
    </submittedName>
</protein>
<proteinExistence type="predicted"/>
<dbReference type="Proteomes" id="UP000317977">
    <property type="component" value="Unassembled WGS sequence"/>
</dbReference>
<dbReference type="EMBL" id="SJPX01000001">
    <property type="protein sequence ID" value="TWU57101.1"/>
    <property type="molecule type" value="Genomic_DNA"/>
</dbReference>
<name>A0A5C6FBV1_9BACT</name>
<accession>A0A5C6FBV1</accession>
<organism evidence="1 2">
    <name type="scientific">Rubripirellula reticaptiva</name>
    <dbReference type="NCBI Taxonomy" id="2528013"/>
    <lineage>
        <taxon>Bacteria</taxon>
        <taxon>Pseudomonadati</taxon>
        <taxon>Planctomycetota</taxon>
        <taxon>Planctomycetia</taxon>
        <taxon>Pirellulales</taxon>
        <taxon>Pirellulaceae</taxon>
        <taxon>Rubripirellula</taxon>
    </lineage>
</organism>
<dbReference type="AlphaFoldDB" id="A0A5C6FBV1"/>
<dbReference type="OrthoDB" id="7473960at2"/>